<protein>
    <submittedName>
        <fullName evidence="5">Mrna cleavage factor i subunit</fullName>
    </submittedName>
</protein>
<dbReference type="Pfam" id="PF00076">
    <property type="entry name" value="RRM_1"/>
    <property type="match status" value="1"/>
</dbReference>
<feature type="region of interest" description="Disordered" evidence="3">
    <location>
        <begin position="339"/>
        <end position="362"/>
    </location>
</feature>
<feature type="compositionally biased region" description="Basic and acidic residues" evidence="3">
    <location>
        <begin position="43"/>
        <end position="52"/>
    </location>
</feature>
<dbReference type="GO" id="GO:0005634">
    <property type="term" value="C:nucleus"/>
    <property type="evidence" value="ECO:0007669"/>
    <property type="project" value="UniProtKB-SubCell"/>
</dbReference>
<evidence type="ECO:0000313" key="5">
    <source>
        <dbReference type="EMBL" id="CDI54953.1"/>
    </source>
</evidence>
<keyword evidence="2" id="KW-0694">RNA-binding</keyword>
<organism evidence="5">
    <name type="scientific">Melanopsichium pennsylvanicum 4</name>
    <dbReference type="NCBI Taxonomy" id="1398559"/>
    <lineage>
        <taxon>Eukaryota</taxon>
        <taxon>Fungi</taxon>
        <taxon>Dikarya</taxon>
        <taxon>Basidiomycota</taxon>
        <taxon>Ustilaginomycotina</taxon>
        <taxon>Ustilaginomycetes</taxon>
        <taxon>Ustilaginales</taxon>
        <taxon>Ustilaginaceae</taxon>
        <taxon>Melanopsichium</taxon>
    </lineage>
</organism>
<dbReference type="CDD" id="cd12372">
    <property type="entry name" value="RRM_CFIm68_CFIm59"/>
    <property type="match status" value="1"/>
</dbReference>
<dbReference type="InterPro" id="IPR012677">
    <property type="entry name" value="Nucleotide-bd_a/b_plait_sf"/>
</dbReference>
<feature type="region of interest" description="Disordered" evidence="3">
    <location>
        <begin position="269"/>
        <end position="294"/>
    </location>
</feature>
<feature type="compositionally biased region" description="Basic and acidic residues" evidence="3">
    <location>
        <begin position="349"/>
        <end position="362"/>
    </location>
</feature>
<comment type="similarity">
    <text evidence="1">Belongs to the RRM CPSF6/7 family.</text>
</comment>
<evidence type="ECO:0000256" key="1">
    <source>
        <dbReference type="ARBA" id="ARBA00006265"/>
    </source>
</evidence>
<dbReference type="PANTHER" id="PTHR23204">
    <property type="entry name" value="CLEAVAGE AND POLYADENYLATION SPECIFIC FACTOR"/>
    <property type="match status" value="1"/>
</dbReference>
<dbReference type="EMBL" id="HG529633">
    <property type="protein sequence ID" value="CDI54953.1"/>
    <property type="molecule type" value="Genomic_DNA"/>
</dbReference>
<feature type="compositionally biased region" description="Low complexity" evidence="3">
    <location>
        <begin position="75"/>
        <end position="116"/>
    </location>
</feature>
<accession>A0A077R779</accession>
<evidence type="ECO:0000259" key="4">
    <source>
        <dbReference type="PROSITE" id="PS50102"/>
    </source>
</evidence>
<feature type="compositionally biased region" description="Low complexity" evidence="3">
    <location>
        <begin position="54"/>
        <end position="64"/>
    </location>
</feature>
<dbReference type="PROSITE" id="PS50102">
    <property type="entry name" value="RRM"/>
    <property type="match status" value="1"/>
</dbReference>
<dbReference type="InterPro" id="IPR035979">
    <property type="entry name" value="RBD_domain_sf"/>
</dbReference>
<dbReference type="SUPFAM" id="SSF54928">
    <property type="entry name" value="RNA-binding domain, RBD"/>
    <property type="match status" value="1"/>
</dbReference>
<proteinExistence type="inferred from homology"/>
<sequence length="362" mass="37830">MDDDKFDLYSDDLYSDVLAKQDEQPIKLEPALDDAATSSGKRQRADSIDHHRPTASAPSTSSTSKNQPNLPSQPPSASTTSSSSTYPNEQPSRPIHSTSSSLPSNPLNSNAPPLRSTMSTLAGRPKVTDPNIQNAVYIGDLNWWANDQEIRQIASSVGVTVSLNDITFSEHKVNGKSKGVAYVETESETDAKRIKDWFEQNDFQFKRANVTLTTRMRGGGRGGAPMAGAPIRMGNNNNAPIGVAGGMMNPAAIMMSGMVGMAHNPGTGANSGGRPYGRGGARGGGNGWGNRGGGGSGHFNPNFFGGSMQGVGAPMMGMGGMSRMGGGGGIPPMANMGVGQGGPTGAPAVDDRAHKRHRMEEN</sequence>
<dbReference type="GO" id="GO:0006397">
    <property type="term" value="P:mRNA processing"/>
    <property type="evidence" value="ECO:0007669"/>
    <property type="project" value="UniProtKB-KW"/>
</dbReference>
<dbReference type="InterPro" id="IPR000504">
    <property type="entry name" value="RRM_dom"/>
</dbReference>
<reference evidence="5" key="1">
    <citation type="journal article" date="2014" name="Genome Biol. Evol.">
        <title>Gene Loss Rather Than Gene Gain Is Associated with a Host Jump from Monocots to Dicots in the Smut Fungus Melanopsichium pennsylvanicum.</title>
        <authorList>
            <person name="Sharma R."/>
            <person name="Mishra B."/>
            <person name="Runge F."/>
            <person name="Thines M."/>
        </authorList>
    </citation>
    <scope>NUCLEOTIDE SEQUENCE</scope>
    <source>
        <strain evidence="5">4</strain>
    </source>
</reference>
<feature type="domain" description="RRM" evidence="4">
    <location>
        <begin position="134"/>
        <end position="215"/>
    </location>
</feature>
<evidence type="ECO:0000256" key="3">
    <source>
        <dbReference type="SAM" id="MobiDB-lite"/>
    </source>
</evidence>
<feature type="region of interest" description="Disordered" evidence="3">
    <location>
        <begin position="21"/>
        <end position="128"/>
    </location>
</feature>
<evidence type="ECO:0000256" key="2">
    <source>
        <dbReference type="PROSITE-ProRule" id="PRU00176"/>
    </source>
</evidence>
<name>A0A077R779_9BASI</name>
<dbReference type="GO" id="GO:0003723">
    <property type="term" value="F:RNA binding"/>
    <property type="evidence" value="ECO:0007669"/>
    <property type="project" value="UniProtKB-UniRule"/>
</dbReference>
<dbReference type="InterPro" id="IPR034772">
    <property type="entry name" value="CPSF6/7"/>
</dbReference>
<dbReference type="AlphaFoldDB" id="A0A077R779"/>
<dbReference type="Gene3D" id="3.30.70.330">
    <property type="match status" value="1"/>
</dbReference>